<dbReference type="InterPro" id="IPR011990">
    <property type="entry name" value="TPR-like_helical_dom_sf"/>
</dbReference>
<name>A0AAP0BRD4_9ASPA</name>
<dbReference type="Gene3D" id="1.25.40.10">
    <property type="entry name" value="Tetratricopeptide repeat domain"/>
    <property type="match status" value="1"/>
</dbReference>
<organism evidence="2 3">
    <name type="scientific">Platanthera zijinensis</name>
    <dbReference type="NCBI Taxonomy" id="2320716"/>
    <lineage>
        <taxon>Eukaryota</taxon>
        <taxon>Viridiplantae</taxon>
        <taxon>Streptophyta</taxon>
        <taxon>Embryophyta</taxon>
        <taxon>Tracheophyta</taxon>
        <taxon>Spermatophyta</taxon>
        <taxon>Magnoliopsida</taxon>
        <taxon>Liliopsida</taxon>
        <taxon>Asparagales</taxon>
        <taxon>Orchidaceae</taxon>
        <taxon>Orchidoideae</taxon>
        <taxon>Orchideae</taxon>
        <taxon>Orchidinae</taxon>
        <taxon>Platanthera</taxon>
    </lineage>
</organism>
<dbReference type="Proteomes" id="UP001418222">
    <property type="component" value="Unassembled WGS sequence"/>
</dbReference>
<keyword evidence="3" id="KW-1185">Reference proteome</keyword>
<dbReference type="Pfam" id="PF01535">
    <property type="entry name" value="PPR"/>
    <property type="match status" value="1"/>
</dbReference>
<evidence type="ECO:0000313" key="2">
    <source>
        <dbReference type="EMBL" id="KAK8947421.1"/>
    </source>
</evidence>
<protein>
    <submittedName>
        <fullName evidence="2">Pentatricopeptide repeat-containing protein</fullName>
    </submittedName>
</protein>
<dbReference type="AlphaFoldDB" id="A0AAP0BRD4"/>
<proteinExistence type="predicted"/>
<evidence type="ECO:0000313" key="3">
    <source>
        <dbReference type="Proteomes" id="UP001418222"/>
    </source>
</evidence>
<evidence type="ECO:0000256" key="1">
    <source>
        <dbReference type="ARBA" id="ARBA00022737"/>
    </source>
</evidence>
<sequence>MPYREDIYLTAMLTAYADNGELSKACNVFDKIPKRNVAAWNAMISSYAWDLKLLSESYEVSSTASRPLHPSRLEKRADFKEDSGLQALKATLTDEKTKGGLTETTNEKNDLLTTKMFECTKDTATVPFPTDAVVEHDIPSSVREKSLDIYFCNNLHDCAKRSIAWADPVAVAVPEMTPSIIKSGKTSFVKRH</sequence>
<dbReference type="InterPro" id="IPR002885">
    <property type="entry name" value="PPR_rpt"/>
</dbReference>
<keyword evidence="1" id="KW-0677">Repeat</keyword>
<gene>
    <name evidence="2" type="primary">PCMP-E91</name>
    <name evidence="2" type="ORF">KSP39_PZI007318</name>
</gene>
<dbReference type="EMBL" id="JBBWWQ010000005">
    <property type="protein sequence ID" value="KAK8947421.1"/>
    <property type="molecule type" value="Genomic_DNA"/>
</dbReference>
<reference evidence="2 3" key="1">
    <citation type="journal article" date="2022" name="Nat. Plants">
        <title>Genomes of leafy and leafless Platanthera orchids illuminate the evolution of mycoheterotrophy.</title>
        <authorList>
            <person name="Li M.H."/>
            <person name="Liu K.W."/>
            <person name="Li Z."/>
            <person name="Lu H.C."/>
            <person name="Ye Q.L."/>
            <person name="Zhang D."/>
            <person name="Wang J.Y."/>
            <person name="Li Y.F."/>
            <person name="Zhong Z.M."/>
            <person name="Liu X."/>
            <person name="Yu X."/>
            <person name="Liu D.K."/>
            <person name="Tu X.D."/>
            <person name="Liu B."/>
            <person name="Hao Y."/>
            <person name="Liao X.Y."/>
            <person name="Jiang Y.T."/>
            <person name="Sun W.H."/>
            <person name="Chen J."/>
            <person name="Chen Y.Q."/>
            <person name="Ai Y."/>
            <person name="Zhai J.W."/>
            <person name="Wu S.S."/>
            <person name="Zhou Z."/>
            <person name="Hsiao Y.Y."/>
            <person name="Wu W.L."/>
            <person name="Chen Y.Y."/>
            <person name="Lin Y.F."/>
            <person name="Hsu J.L."/>
            <person name="Li C.Y."/>
            <person name="Wang Z.W."/>
            <person name="Zhao X."/>
            <person name="Zhong W.Y."/>
            <person name="Ma X.K."/>
            <person name="Ma L."/>
            <person name="Huang J."/>
            <person name="Chen G.Z."/>
            <person name="Huang M.Z."/>
            <person name="Huang L."/>
            <person name="Peng D.H."/>
            <person name="Luo Y.B."/>
            <person name="Zou S.Q."/>
            <person name="Chen S.P."/>
            <person name="Lan S."/>
            <person name="Tsai W.C."/>
            <person name="Van de Peer Y."/>
            <person name="Liu Z.J."/>
        </authorList>
    </citation>
    <scope>NUCLEOTIDE SEQUENCE [LARGE SCALE GENOMIC DNA]</scope>
    <source>
        <strain evidence="2">Lor287</strain>
    </source>
</reference>
<accession>A0AAP0BRD4</accession>
<comment type="caution">
    <text evidence="2">The sequence shown here is derived from an EMBL/GenBank/DDBJ whole genome shotgun (WGS) entry which is preliminary data.</text>
</comment>